<proteinExistence type="predicted"/>
<dbReference type="PANTHER" id="PTHR14881:SF4">
    <property type="entry name" value="LISH DOMAIN-CONTAINING PROTEIN ARMC9"/>
    <property type="match status" value="1"/>
</dbReference>
<keyword evidence="4" id="KW-0963">Cytoplasm</keyword>
<keyword evidence="6" id="KW-0206">Cytoskeleton</keyword>
<dbReference type="InterPro" id="IPR011989">
    <property type="entry name" value="ARM-like"/>
</dbReference>
<dbReference type="PANTHER" id="PTHR14881">
    <property type="entry name" value="LISH DOMAIN-CONTAINING PROTEIN ARMC9"/>
    <property type="match status" value="1"/>
</dbReference>
<dbReference type="PROSITE" id="PS50896">
    <property type="entry name" value="LISH"/>
    <property type="match status" value="1"/>
</dbReference>
<evidence type="ECO:0000256" key="5">
    <source>
        <dbReference type="ARBA" id="ARBA00022794"/>
    </source>
</evidence>
<evidence type="ECO:0000259" key="9">
    <source>
        <dbReference type="Pfam" id="PF23138"/>
    </source>
</evidence>
<evidence type="ECO:0000259" key="8">
    <source>
        <dbReference type="Pfam" id="PF21050"/>
    </source>
</evidence>
<evidence type="ECO:0000256" key="2">
    <source>
        <dbReference type="ARBA" id="ARBA00004120"/>
    </source>
</evidence>
<dbReference type="Ensembl" id="ENSZLMT00000013761.1">
    <property type="protein sequence ID" value="ENSZLMP00000013394.1"/>
    <property type="gene ID" value="ENSZLMG00000009340.1"/>
</dbReference>
<dbReference type="Gene3D" id="1.25.10.10">
    <property type="entry name" value="Leucine-rich Repeat Variant"/>
    <property type="match status" value="1"/>
</dbReference>
<name>A0A8D2PFX7_ZOSLA</name>
<dbReference type="InterPro" id="IPR048957">
    <property type="entry name" value="ARMC9_LisH"/>
</dbReference>
<dbReference type="AlphaFoldDB" id="A0A8D2PFX7"/>
<evidence type="ECO:0000256" key="3">
    <source>
        <dbReference type="ARBA" id="ARBA00021146"/>
    </source>
</evidence>
<dbReference type="FunFam" id="1.25.10.10:FF:000124">
    <property type="entry name" value="lisH domain-containing protein ARMC9 isoform X1"/>
    <property type="match status" value="1"/>
</dbReference>
<dbReference type="InterPro" id="IPR016024">
    <property type="entry name" value="ARM-type_fold"/>
</dbReference>
<evidence type="ECO:0000313" key="10">
    <source>
        <dbReference type="Ensembl" id="ENSZLMP00000013394.1"/>
    </source>
</evidence>
<organism evidence="10 11">
    <name type="scientific">Zosterops lateralis melanops</name>
    <dbReference type="NCBI Taxonomy" id="1220523"/>
    <lineage>
        <taxon>Eukaryota</taxon>
        <taxon>Metazoa</taxon>
        <taxon>Chordata</taxon>
        <taxon>Craniata</taxon>
        <taxon>Vertebrata</taxon>
        <taxon>Euteleostomi</taxon>
        <taxon>Archelosauria</taxon>
        <taxon>Archosauria</taxon>
        <taxon>Dinosauria</taxon>
        <taxon>Saurischia</taxon>
        <taxon>Theropoda</taxon>
        <taxon>Coelurosauria</taxon>
        <taxon>Aves</taxon>
        <taxon>Neognathae</taxon>
        <taxon>Neoaves</taxon>
        <taxon>Telluraves</taxon>
        <taxon>Australaves</taxon>
        <taxon>Passeriformes</taxon>
        <taxon>Sylvioidea</taxon>
        <taxon>Zosteropidae</taxon>
        <taxon>Zosterops</taxon>
    </lineage>
</organism>
<dbReference type="InterPro" id="IPR006594">
    <property type="entry name" value="LisH"/>
</dbReference>
<reference evidence="10" key="1">
    <citation type="submission" date="2025-08" db="UniProtKB">
        <authorList>
            <consortium name="Ensembl"/>
        </authorList>
    </citation>
    <scope>IDENTIFICATION</scope>
</reference>
<evidence type="ECO:0000256" key="6">
    <source>
        <dbReference type="ARBA" id="ARBA00023212"/>
    </source>
</evidence>
<reference evidence="10" key="2">
    <citation type="submission" date="2025-09" db="UniProtKB">
        <authorList>
            <consortium name="Ensembl"/>
        </authorList>
    </citation>
    <scope>IDENTIFICATION</scope>
</reference>
<dbReference type="SUPFAM" id="SSF48371">
    <property type="entry name" value="ARM repeat"/>
    <property type="match status" value="1"/>
</dbReference>
<dbReference type="Pfam" id="PF23138">
    <property type="entry name" value="CTLH_Armc9"/>
    <property type="match status" value="1"/>
</dbReference>
<dbReference type="GO" id="GO:0036064">
    <property type="term" value="C:ciliary basal body"/>
    <property type="evidence" value="ECO:0007669"/>
    <property type="project" value="InterPro"/>
</dbReference>
<evidence type="ECO:0000256" key="4">
    <source>
        <dbReference type="ARBA" id="ARBA00022490"/>
    </source>
</evidence>
<dbReference type="GO" id="GO:0060271">
    <property type="term" value="P:cilium assembly"/>
    <property type="evidence" value="ECO:0007669"/>
    <property type="project" value="InterPro"/>
</dbReference>
<accession>A0A8D2PFX7</accession>
<feature type="domain" description="ARMC9 CTLH-like" evidence="9">
    <location>
        <begin position="60"/>
        <end position="183"/>
    </location>
</feature>
<sequence length="675" mass="77258">MGDVLAYEAELLGLVKEYLDFAGFQETVKVLKKECKTKGKPLPKAADVSSEDSLPIQVIAFEDGDQKVFFQLWEEHILSSVHDSDPVAQNLEFYLHIYFATFLLKQEMGNPDKTELEERFSYFKAYLETKGAALSQTTEFLPFYALPFVPNPMVHPSFKELFQDSWTLDLRTRLEKFLSLTLKARQTPRLLTIFLAKREHRYVTNLKLFHKLQMDYYNLLGVTAELVDSLAATVTGKMITPEYLQSVCACLFSNHLKRSVAHNIDFTRPGTASTLLRASLATMKVQDVPLLPSLDYEKLKKDLITGSDRLKALLLQALRWRLTTSYPGEQRDTIMQAYISNDLLDCHSNCQRSVLQLLYSKSEVVRQYMARLINAFASLIEGRAYLSQNPTLLQMLEDRLKAEDKDSLTWENVLGALQKFSLRRTLQSAMIKDGLIFWLVDVLIDPDCLSEYNLEYCAALLMNLCLRSAGKKICASIPNHMLRVLSSLLDHENPKVQSYVNGALYSILAIPSVREEAKEMGMEEILRCFIKERNEEMVRQMEFVIKQLNSEPFNDNIVSDDDDEEEYEEEDSNILEPDLDKDEVLVPQLGELSGEKLLTTEYLGIMTHTPKTKKKQFAGVHQSMDEPLQRPVTPGYHRTAYLILPLSKSALPLSFIMNNFKKKEWNIAGRERSIG</sequence>
<feature type="domain" description="LisH" evidence="8">
    <location>
        <begin position="430"/>
        <end position="549"/>
    </location>
</feature>
<evidence type="ECO:0000256" key="7">
    <source>
        <dbReference type="ARBA" id="ARBA00023273"/>
    </source>
</evidence>
<evidence type="ECO:0000256" key="1">
    <source>
        <dbReference type="ARBA" id="ARBA00004114"/>
    </source>
</evidence>
<keyword evidence="7" id="KW-0966">Cell projection</keyword>
<evidence type="ECO:0000313" key="11">
    <source>
        <dbReference type="Proteomes" id="UP000694401"/>
    </source>
</evidence>
<dbReference type="GO" id="GO:0005814">
    <property type="term" value="C:centriole"/>
    <property type="evidence" value="ECO:0007669"/>
    <property type="project" value="UniProtKB-SubCell"/>
</dbReference>
<dbReference type="Proteomes" id="UP000694401">
    <property type="component" value="Unassembled WGS sequence"/>
</dbReference>
<dbReference type="Pfam" id="PF21051">
    <property type="entry name" value="ARMC9_LisH"/>
    <property type="match status" value="1"/>
</dbReference>
<protein>
    <recommendedName>
        <fullName evidence="3">LisH domain-containing protein ARMC9</fullName>
    </recommendedName>
</protein>
<dbReference type="InterPro" id="IPR056327">
    <property type="entry name" value="ARMC9_CTLH-like_dom"/>
</dbReference>
<keyword evidence="5" id="KW-0970">Cilium biogenesis/degradation</keyword>
<comment type="subcellular location">
    <subcellularLocation>
        <location evidence="2">Cytoplasm</location>
        <location evidence="2">Cytoskeleton</location>
        <location evidence="2">Cilium basal body</location>
    </subcellularLocation>
    <subcellularLocation>
        <location evidence="1">Cytoplasm</location>
        <location evidence="1">Cytoskeleton</location>
        <location evidence="1">Microtubule organizing center</location>
        <location evidence="1">Centrosome</location>
        <location evidence="1">Centriole</location>
    </subcellularLocation>
</comment>
<dbReference type="GO" id="GO:0097542">
    <property type="term" value="C:ciliary tip"/>
    <property type="evidence" value="ECO:0007669"/>
    <property type="project" value="TreeGrafter"/>
</dbReference>
<dbReference type="InterPro" id="IPR040369">
    <property type="entry name" value="ARMC9"/>
</dbReference>
<dbReference type="InterPro" id="IPR048959">
    <property type="entry name" value="ARMC9_ARM_dom"/>
</dbReference>
<keyword evidence="11" id="KW-1185">Reference proteome</keyword>
<dbReference type="Pfam" id="PF21050">
    <property type="entry name" value="ARMC9_ARM"/>
    <property type="match status" value="1"/>
</dbReference>
<dbReference type="SMART" id="SM00667">
    <property type="entry name" value="LisH"/>
    <property type="match status" value="1"/>
</dbReference>